<name>Q9K3K7_STRCO</name>
<feature type="region of interest" description="Disordered" evidence="1">
    <location>
        <begin position="1"/>
        <end position="124"/>
    </location>
</feature>
<dbReference type="Proteomes" id="UP000001973">
    <property type="component" value="Chromosome"/>
</dbReference>
<dbReference type="KEGG" id="sco:SCO1053"/>
<feature type="compositionally biased region" description="Low complexity" evidence="1">
    <location>
        <begin position="73"/>
        <end position="102"/>
    </location>
</feature>
<reference evidence="2 3" key="2">
    <citation type="journal article" date="2002" name="Nature">
        <title>Complete genome sequence of the model actinomycete Streptomyces coelicolor A3(2).</title>
        <authorList>
            <person name="Bentley S.D."/>
            <person name="Chater K.F."/>
            <person name="Cerdeno-Tarraga A.M."/>
            <person name="Challis G.L."/>
            <person name="Thomson N.R."/>
            <person name="James K.D."/>
            <person name="Harris D.E."/>
            <person name="Quail M.A."/>
            <person name="Kieser H."/>
            <person name="Harper D."/>
            <person name="Bateman A."/>
            <person name="Brown S."/>
            <person name="Chandra G."/>
            <person name="Chen C.W."/>
            <person name="Collins M."/>
            <person name="Cronin A."/>
            <person name="Fraser A."/>
            <person name="Goble A."/>
            <person name="Hidalgo J."/>
            <person name="Hornsby T."/>
            <person name="Howarth S."/>
            <person name="Huang C.H."/>
            <person name="Kieser T."/>
            <person name="Larke L."/>
            <person name="Murphy L."/>
            <person name="Oliver K."/>
            <person name="O'Neil S."/>
            <person name="Rabbinowitsch E."/>
            <person name="Rajandream M.A."/>
            <person name="Rutherford K."/>
            <person name="Rutter S."/>
            <person name="Seeger K."/>
            <person name="Saunders D."/>
            <person name="Sharp S."/>
            <person name="Squares R."/>
            <person name="Squares S."/>
            <person name="Taylor K."/>
            <person name="Warren T."/>
            <person name="Wietzorrek A."/>
            <person name="Woodward J."/>
            <person name="Barrell B.G."/>
            <person name="Parkhill J."/>
            <person name="Hopwood D.A."/>
        </authorList>
    </citation>
    <scope>NUCLEOTIDE SEQUENCE [LARGE SCALE GENOMIC DNA]</scope>
    <source>
        <strain evidence="3">ATCC BAA-471 / A3(2) / M145</strain>
    </source>
</reference>
<dbReference type="EMBL" id="AL939107">
    <property type="protein sequence ID" value="CAB96038.1"/>
    <property type="molecule type" value="Genomic_DNA"/>
</dbReference>
<organism evidence="2 3">
    <name type="scientific">Streptomyces coelicolor (strain ATCC BAA-471 / A3(2) / M145)</name>
    <dbReference type="NCBI Taxonomy" id="100226"/>
    <lineage>
        <taxon>Bacteria</taxon>
        <taxon>Bacillati</taxon>
        <taxon>Actinomycetota</taxon>
        <taxon>Actinomycetes</taxon>
        <taxon>Kitasatosporales</taxon>
        <taxon>Streptomycetaceae</taxon>
        <taxon>Streptomyces</taxon>
        <taxon>Streptomyces albidoflavus group</taxon>
    </lineage>
</organism>
<feature type="compositionally biased region" description="Gly residues" evidence="1">
    <location>
        <begin position="1"/>
        <end position="11"/>
    </location>
</feature>
<feature type="compositionally biased region" description="Low complexity" evidence="1">
    <location>
        <begin position="44"/>
        <end position="57"/>
    </location>
</feature>
<dbReference type="EMBL" id="AL645882">
    <property type="protein sequence ID" value="CAB96038.1"/>
    <property type="molecule type" value="Genomic_DNA"/>
</dbReference>
<dbReference type="HOGENOM" id="CLU_1814686_0_0_11"/>
<protein>
    <submittedName>
        <fullName evidence="2">Uncharacterized protein</fullName>
    </submittedName>
</protein>
<evidence type="ECO:0000313" key="3">
    <source>
        <dbReference type="Proteomes" id="UP000001973"/>
    </source>
</evidence>
<accession>Q9K3K7</accession>
<proteinExistence type="predicted"/>
<reference evidence="2 3" key="1">
    <citation type="journal article" date="1996" name="Mol. Microbiol.">
        <title>A set of ordered cosmids and a detailed genetic and physical map for the 8 Mb Streptomyces coelicolor A3(2) chromosome.</title>
        <authorList>
            <person name="Redenbach M."/>
            <person name="Kieser H.M."/>
            <person name="Denapaite D."/>
            <person name="Eichner A."/>
            <person name="Cullum J."/>
            <person name="Kinashi H."/>
            <person name="Hopwood D.A."/>
        </authorList>
    </citation>
    <scope>NUCLEOTIDE SEQUENCE [LARGE SCALE GENOMIC DNA]</scope>
    <source>
        <strain evidence="3">ATCC BAA-471 / A3(2) / M145</strain>
    </source>
</reference>
<evidence type="ECO:0000313" key="2">
    <source>
        <dbReference type="EMBL" id="CAB96038.1"/>
    </source>
</evidence>
<dbReference type="InParanoid" id="Q9K3K7"/>
<feature type="compositionally biased region" description="Basic and acidic residues" evidence="1">
    <location>
        <begin position="31"/>
        <end position="43"/>
    </location>
</feature>
<keyword evidence="3" id="KW-1185">Reference proteome</keyword>
<sequence length="142" mass="14114">MGPGGRGGGWSSGDAVLRPGRQVGGTAGPHPEPHLRLQPHDRSPGGSTTGTNGPSAARRSRRAEATPGIPVQPSTITSASRAATAARACPASASTSRSPGSRSRTEPAVPQRTPGPLAHPVHAVPFAGHLPGGAAPVTAWPV</sequence>
<gene>
    <name evidence="2" type="ordered locus">SCO1053</name>
    <name evidence="2" type="ORF">SCG20A.33c</name>
</gene>
<dbReference type="PaxDb" id="100226-SCO1053"/>
<dbReference type="STRING" id="100226.gene:17758636"/>
<dbReference type="PATRIC" id="fig|100226.15.peg.1050"/>
<dbReference type="AlphaFoldDB" id="Q9K3K7"/>
<evidence type="ECO:0000256" key="1">
    <source>
        <dbReference type="SAM" id="MobiDB-lite"/>
    </source>
</evidence>